<evidence type="ECO:0000256" key="1">
    <source>
        <dbReference type="ARBA" id="ARBA00006484"/>
    </source>
</evidence>
<dbReference type="InterPro" id="IPR057326">
    <property type="entry name" value="KR_dom"/>
</dbReference>
<dbReference type="SMART" id="SM00822">
    <property type="entry name" value="PKS_KR"/>
    <property type="match status" value="1"/>
</dbReference>
<dbReference type="Pfam" id="PF13561">
    <property type="entry name" value="adh_short_C2"/>
    <property type="match status" value="1"/>
</dbReference>
<comment type="caution">
    <text evidence="4">The sequence shown here is derived from an EMBL/GenBank/DDBJ whole genome shotgun (WGS) entry which is preliminary data.</text>
</comment>
<evidence type="ECO:0000256" key="2">
    <source>
        <dbReference type="ARBA" id="ARBA00023002"/>
    </source>
</evidence>
<evidence type="ECO:0000313" key="4">
    <source>
        <dbReference type="EMBL" id="MDE8646924.1"/>
    </source>
</evidence>
<dbReference type="PRINTS" id="PR00080">
    <property type="entry name" value="SDRFAMILY"/>
</dbReference>
<dbReference type="PRINTS" id="PR00081">
    <property type="entry name" value="GDHRDH"/>
</dbReference>
<dbReference type="InterPro" id="IPR020904">
    <property type="entry name" value="Sc_DH/Rdtase_CS"/>
</dbReference>
<dbReference type="FunFam" id="3.40.50.720:FF:000084">
    <property type="entry name" value="Short-chain dehydrogenase reductase"/>
    <property type="match status" value="1"/>
</dbReference>
<dbReference type="PROSITE" id="PS00061">
    <property type="entry name" value="ADH_SHORT"/>
    <property type="match status" value="1"/>
</dbReference>
<dbReference type="RefSeq" id="WP_003943612.1">
    <property type="nucleotide sequence ID" value="NZ_CP085042.1"/>
</dbReference>
<feature type="domain" description="Ketoreductase" evidence="3">
    <location>
        <begin position="7"/>
        <end position="187"/>
    </location>
</feature>
<dbReference type="AlphaFoldDB" id="A0AAW6LJ01"/>
<gene>
    <name evidence="4" type="ORF">PXH69_18315</name>
</gene>
<evidence type="ECO:0000313" key="5">
    <source>
        <dbReference type="Proteomes" id="UP001217325"/>
    </source>
</evidence>
<name>A0AAW6LJ01_RHOSG</name>
<dbReference type="Gene3D" id="3.40.50.720">
    <property type="entry name" value="NAD(P)-binding Rossmann-like Domain"/>
    <property type="match status" value="1"/>
</dbReference>
<dbReference type="PANTHER" id="PTHR42760:SF133">
    <property type="entry name" value="3-OXOACYL-[ACYL-CARRIER-PROTEIN] REDUCTASE"/>
    <property type="match status" value="1"/>
</dbReference>
<comment type="similarity">
    <text evidence="1">Belongs to the short-chain dehydrogenases/reductases (SDR) family.</text>
</comment>
<evidence type="ECO:0000259" key="3">
    <source>
        <dbReference type="SMART" id="SM00822"/>
    </source>
</evidence>
<proteinExistence type="inferred from homology"/>
<dbReference type="InterPro" id="IPR036291">
    <property type="entry name" value="NAD(P)-bd_dom_sf"/>
</dbReference>
<protein>
    <submittedName>
        <fullName evidence="4">SDR family NAD(P)-dependent oxidoreductase</fullName>
    </submittedName>
</protein>
<dbReference type="PANTHER" id="PTHR42760">
    <property type="entry name" value="SHORT-CHAIN DEHYDROGENASES/REDUCTASES FAMILY MEMBER"/>
    <property type="match status" value="1"/>
</dbReference>
<dbReference type="EMBL" id="JARDXE010000011">
    <property type="protein sequence ID" value="MDE8646924.1"/>
    <property type="molecule type" value="Genomic_DNA"/>
</dbReference>
<accession>A0AAW6LJ01</accession>
<dbReference type="SUPFAM" id="SSF51735">
    <property type="entry name" value="NAD(P)-binding Rossmann-fold domains"/>
    <property type="match status" value="1"/>
</dbReference>
<dbReference type="Proteomes" id="UP001217325">
    <property type="component" value="Unassembled WGS sequence"/>
</dbReference>
<sequence>MYDFTDRTIAISGAAGGIARQVSEQMYAAGANLVLGDLDTQALSAIRASLDPDGNRIATTELDAASPESNDHFIAVAQRHFGGIDHLIVAAGIYPEQSVELMTDQQWRTVMSINLDGAMYLTRAAIPVMRDGGSIVNLTSMAGHRGSRNHAHYAASKGGLLAFTRSLAWELGGSIRVNAVSPGIIETPMTANLVNSQNDHLIRSTPMGRFGRAAEVASVVGFLCSPAASFVHGEVIHVNGGLHMG</sequence>
<organism evidence="4 5">
    <name type="scientific">Rhodococcus qingshengii</name>
    <dbReference type="NCBI Taxonomy" id="334542"/>
    <lineage>
        <taxon>Bacteria</taxon>
        <taxon>Bacillati</taxon>
        <taxon>Actinomycetota</taxon>
        <taxon>Actinomycetes</taxon>
        <taxon>Mycobacteriales</taxon>
        <taxon>Nocardiaceae</taxon>
        <taxon>Rhodococcus</taxon>
        <taxon>Rhodococcus erythropolis group</taxon>
    </lineage>
</organism>
<reference evidence="4" key="1">
    <citation type="submission" date="2023-02" db="EMBL/GenBank/DDBJ databases">
        <title>A novel hydrolase synthesized by Rhodococcus erythropolis HQ is responsible for the detoxification of Zearalenone.</title>
        <authorList>
            <person name="Hu J."/>
            <person name="Xu J."/>
        </authorList>
    </citation>
    <scope>NUCLEOTIDE SEQUENCE</scope>
    <source>
        <strain evidence="4">HQ</strain>
    </source>
</reference>
<dbReference type="InterPro" id="IPR002347">
    <property type="entry name" value="SDR_fam"/>
</dbReference>
<keyword evidence="2" id="KW-0560">Oxidoreductase</keyword>
<dbReference type="GO" id="GO:0016616">
    <property type="term" value="F:oxidoreductase activity, acting on the CH-OH group of donors, NAD or NADP as acceptor"/>
    <property type="evidence" value="ECO:0007669"/>
    <property type="project" value="TreeGrafter"/>
</dbReference>